<keyword evidence="3" id="KW-1185">Reference proteome</keyword>
<dbReference type="AlphaFoldDB" id="A0AAD7L5U5"/>
<dbReference type="PANTHER" id="PTHR35704:SF1">
    <property type="entry name" value="OS02G0254600 PROTEIN"/>
    <property type="match status" value="1"/>
</dbReference>
<name>A0AAD7L5U5_QUISA</name>
<protein>
    <submittedName>
        <fullName evidence="2">Deoxyhypusine synthase</fullName>
    </submittedName>
</protein>
<gene>
    <name evidence="2" type="ORF">O6P43_024042</name>
</gene>
<sequence length="110" mass="12689">MGNCMERPQKTEENMQKQQWQSDEERERSSCGFVNESNNIAKNGTMRVKIVLTKEELEWLMLQLKDRGGKGLDELLAEIKKSGRGKVIDGWKPSLESVMEIPEVDCDMDR</sequence>
<reference evidence="2" key="1">
    <citation type="journal article" date="2023" name="Science">
        <title>Elucidation of the pathway for biosynthesis of saponin adjuvants from the soapbark tree.</title>
        <authorList>
            <person name="Reed J."/>
            <person name="Orme A."/>
            <person name="El-Demerdash A."/>
            <person name="Owen C."/>
            <person name="Martin L.B.B."/>
            <person name="Misra R.C."/>
            <person name="Kikuchi S."/>
            <person name="Rejzek M."/>
            <person name="Martin A.C."/>
            <person name="Harkess A."/>
            <person name="Leebens-Mack J."/>
            <person name="Louveau T."/>
            <person name="Stephenson M.J."/>
            <person name="Osbourn A."/>
        </authorList>
    </citation>
    <scope>NUCLEOTIDE SEQUENCE</scope>
    <source>
        <strain evidence="2">S10</strain>
    </source>
</reference>
<evidence type="ECO:0000313" key="3">
    <source>
        <dbReference type="Proteomes" id="UP001163823"/>
    </source>
</evidence>
<dbReference type="EMBL" id="JARAOO010000010">
    <property type="protein sequence ID" value="KAJ7952146.1"/>
    <property type="molecule type" value="Genomic_DNA"/>
</dbReference>
<evidence type="ECO:0000313" key="2">
    <source>
        <dbReference type="EMBL" id="KAJ7952146.1"/>
    </source>
</evidence>
<dbReference type="PANTHER" id="PTHR35704">
    <property type="entry name" value="OS02G0254600 PROTEIN"/>
    <property type="match status" value="1"/>
</dbReference>
<dbReference type="Proteomes" id="UP001163823">
    <property type="component" value="Chromosome 10"/>
</dbReference>
<accession>A0AAD7L5U5</accession>
<dbReference type="KEGG" id="qsa:O6P43_024042"/>
<evidence type="ECO:0000256" key="1">
    <source>
        <dbReference type="SAM" id="MobiDB-lite"/>
    </source>
</evidence>
<proteinExistence type="predicted"/>
<comment type="caution">
    <text evidence="2">The sequence shown here is derived from an EMBL/GenBank/DDBJ whole genome shotgun (WGS) entry which is preliminary data.</text>
</comment>
<feature type="region of interest" description="Disordered" evidence="1">
    <location>
        <begin position="1"/>
        <end position="36"/>
    </location>
</feature>
<organism evidence="2 3">
    <name type="scientific">Quillaja saponaria</name>
    <name type="common">Soap bark tree</name>
    <dbReference type="NCBI Taxonomy" id="32244"/>
    <lineage>
        <taxon>Eukaryota</taxon>
        <taxon>Viridiplantae</taxon>
        <taxon>Streptophyta</taxon>
        <taxon>Embryophyta</taxon>
        <taxon>Tracheophyta</taxon>
        <taxon>Spermatophyta</taxon>
        <taxon>Magnoliopsida</taxon>
        <taxon>eudicotyledons</taxon>
        <taxon>Gunneridae</taxon>
        <taxon>Pentapetalae</taxon>
        <taxon>rosids</taxon>
        <taxon>fabids</taxon>
        <taxon>Fabales</taxon>
        <taxon>Quillajaceae</taxon>
        <taxon>Quillaja</taxon>
    </lineage>
</organism>